<keyword evidence="3" id="KW-0328">Glycosyltransferase</keyword>
<dbReference type="PANTHER" id="PTHR45947">
    <property type="entry name" value="SULFOQUINOVOSYL TRANSFERASE SQD2"/>
    <property type="match status" value="1"/>
</dbReference>
<dbReference type="AlphaFoldDB" id="A0A9D1XLM0"/>
<dbReference type="Proteomes" id="UP000886724">
    <property type="component" value="Unassembled WGS sequence"/>
</dbReference>
<dbReference type="SUPFAM" id="SSF53756">
    <property type="entry name" value="UDP-Glycosyltransferase/glycogen phosphorylase"/>
    <property type="match status" value="1"/>
</dbReference>
<evidence type="ECO:0000259" key="2">
    <source>
        <dbReference type="Pfam" id="PF13477"/>
    </source>
</evidence>
<feature type="domain" description="Glycosyltransferase subfamily 4-like N-terminal" evidence="2">
    <location>
        <begin position="3"/>
        <end position="104"/>
    </location>
</feature>
<dbReference type="Gene3D" id="3.40.50.2000">
    <property type="entry name" value="Glycogen Phosphorylase B"/>
    <property type="match status" value="2"/>
</dbReference>
<dbReference type="InterPro" id="IPR050194">
    <property type="entry name" value="Glycosyltransferase_grp1"/>
</dbReference>
<protein>
    <submittedName>
        <fullName evidence="3">Glycosyltransferase</fullName>
        <ecNumber evidence="3">2.4.-.-</ecNumber>
    </submittedName>
</protein>
<evidence type="ECO:0000259" key="1">
    <source>
        <dbReference type="Pfam" id="PF00534"/>
    </source>
</evidence>
<accession>A0A9D1XLM0</accession>
<keyword evidence="3" id="KW-0808">Transferase</keyword>
<dbReference type="PANTHER" id="PTHR45947:SF3">
    <property type="entry name" value="SULFOQUINOVOSYL TRANSFERASE SQD2"/>
    <property type="match status" value="1"/>
</dbReference>
<dbReference type="EMBL" id="DXET01000111">
    <property type="protein sequence ID" value="HIX81307.1"/>
    <property type="molecule type" value="Genomic_DNA"/>
</dbReference>
<dbReference type="Pfam" id="PF13477">
    <property type="entry name" value="Glyco_trans_4_2"/>
    <property type="match status" value="1"/>
</dbReference>
<dbReference type="EC" id="2.4.-.-" evidence="3"/>
<comment type="caution">
    <text evidence="3">The sequence shown here is derived from an EMBL/GenBank/DDBJ whole genome shotgun (WGS) entry which is preliminary data.</text>
</comment>
<dbReference type="InterPro" id="IPR001296">
    <property type="entry name" value="Glyco_trans_1"/>
</dbReference>
<organism evidence="3 4">
    <name type="scientific">Candidatus Erysipelatoclostridium merdavium</name>
    <dbReference type="NCBI Taxonomy" id="2838566"/>
    <lineage>
        <taxon>Bacteria</taxon>
        <taxon>Bacillati</taxon>
        <taxon>Bacillota</taxon>
        <taxon>Erysipelotrichia</taxon>
        <taxon>Erysipelotrichales</taxon>
        <taxon>Erysipelotrichales incertae sedis</taxon>
    </lineage>
</organism>
<name>A0A9D1XLM0_9FIRM</name>
<proteinExistence type="predicted"/>
<sequence length="379" mass="43349">MKKICYIVTLPMTIEAFFIPQLKYLSNNDFIVDVICSKSDTLQEKLGDRINYIPIEIPRGISIVGMLKAIKTLIKIFRNNKYDMIQYSTPNASFCAVLAGKISKINIRNYHLMGFRYLGAQGVNRKILKLFEIITCKLSTSIECVSYSNKNLGVSEKIFNDEKAIVVWNGSTGGVDLKRFDFNKRGQWRKEIRNELGYSDSEFVFGYVGRITRDKGINELLDAFMSMDNSSKLLLVGNIEDNNNIDINLLKNAKKCSRIKFHEKVDDIERFYAAIDVLVLPSYREGFGNVIIEAAAVGTPAIISDIPGPIDAVIKDKTAFLVQPHNKDMLYYYMTRIIMCDYASMGFSAYEYVKNCFDSKILCEYILKRKQNFMKFSKI</sequence>
<evidence type="ECO:0000313" key="4">
    <source>
        <dbReference type="Proteomes" id="UP000886724"/>
    </source>
</evidence>
<dbReference type="GO" id="GO:0016757">
    <property type="term" value="F:glycosyltransferase activity"/>
    <property type="evidence" value="ECO:0007669"/>
    <property type="project" value="UniProtKB-KW"/>
</dbReference>
<feature type="domain" description="Glycosyl transferase family 1" evidence="1">
    <location>
        <begin position="189"/>
        <end position="338"/>
    </location>
</feature>
<evidence type="ECO:0000313" key="3">
    <source>
        <dbReference type="EMBL" id="HIX81307.1"/>
    </source>
</evidence>
<reference evidence="3" key="2">
    <citation type="submission" date="2021-04" db="EMBL/GenBank/DDBJ databases">
        <authorList>
            <person name="Gilroy R."/>
        </authorList>
    </citation>
    <scope>NUCLEOTIDE SEQUENCE</scope>
    <source>
        <strain evidence="3">ChiGjej1B1-14440</strain>
    </source>
</reference>
<dbReference type="Pfam" id="PF00534">
    <property type="entry name" value="Glycos_transf_1"/>
    <property type="match status" value="1"/>
</dbReference>
<dbReference type="InterPro" id="IPR028098">
    <property type="entry name" value="Glyco_trans_4-like_N"/>
</dbReference>
<reference evidence="3" key="1">
    <citation type="journal article" date="2021" name="PeerJ">
        <title>Extensive microbial diversity within the chicken gut microbiome revealed by metagenomics and culture.</title>
        <authorList>
            <person name="Gilroy R."/>
            <person name="Ravi A."/>
            <person name="Getino M."/>
            <person name="Pursley I."/>
            <person name="Horton D.L."/>
            <person name="Alikhan N.F."/>
            <person name="Baker D."/>
            <person name="Gharbi K."/>
            <person name="Hall N."/>
            <person name="Watson M."/>
            <person name="Adriaenssens E.M."/>
            <person name="Foster-Nyarko E."/>
            <person name="Jarju S."/>
            <person name="Secka A."/>
            <person name="Antonio M."/>
            <person name="Oren A."/>
            <person name="Chaudhuri R.R."/>
            <person name="La Ragione R."/>
            <person name="Hildebrand F."/>
            <person name="Pallen M.J."/>
        </authorList>
    </citation>
    <scope>NUCLEOTIDE SEQUENCE</scope>
    <source>
        <strain evidence="3">ChiGjej1B1-14440</strain>
    </source>
</reference>
<gene>
    <name evidence="3" type="ORF">H9980_04955</name>
</gene>